<dbReference type="PROSITE" id="PS00086">
    <property type="entry name" value="CYTOCHROME_P450"/>
    <property type="match status" value="1"/>
</dbReference>
<dbReference type="InterPro" id="IPR002397">
    <property type="entry name" value="Cyt_P450_B"/>
</dbReference>
<dbReference type="SUPFAM" id="SSF48264">
    <property type="entry name" value="Cytochrome P450"/>
    <property type="match status" value="1"/>
</dbReference>
<dbReference type="PANTHER" id="PTHR46696:SF1">
    <property type="entry name" value="CYTOCHROME P450 YJIB-RELATED"/>
    <property type="match status" value="1"/>
</dbReference>
<protein>
    <submittedName>
        <fullName evidence="8">Cytochrome P450</fullName>
    </submittedName>
</protein>
<dbReference type="FunFam" id="1.10.630.10:FF:000018">
    <property type="entry name" value="Cytochrome P450 monooxygenase"/>
    <property type="match status" value="1"/>
</dbReference>
<keyword evidence="3 7" id="KW-0479">Metal-binding</keyword>
<dbReference type="GO" id="GO:0005506">
    <property type="term" value="F:iron ion binding"/>
    <property type="evidence" value="ECO:0007669"/>
    <property type="project" value="InterPro"/>
</dbReference>
<evidence type="ECO:0000256" key="7">
    <source>
        <dbReference type="RuleBase" id="RU000461"/>
    </source>
</evidence>
<evidence type="ECO:0000313" key="8">
    <source>
        <dbReference type="EMBL" id="MBB4679987.1"/>
    </source>
</evidence>
<keyword evidence="2 7" id="KW-0349">Heme</keyword>
<dbReference type="EMBL" id="JACHMH010000001">
    <property type="protein sequence ID" value="MBB4679987.1"/>
    <property type="molecule type" value="Genomic_DNA"/>
</dbReference>
<dbReference type="PRINTS" id="PR00359">
    <property type="entry name" value="BP450"/>
</dbReference>
<accession>A0A7W7FW79</accession>
<dbReference type="GO" id="GO:0004497">
    <property type="term" value="F:monooxygenase activity"/>
    <property type="evidence" value="ECO:0007669"/>
    <property type="project" value="UniProtKB-KW"/>
</dbReference>
<dbReference type="Proteomes" id="UP000533598">
    <property type="component" value="Unassembled WGS sequence"/>
</dbReference>
<dbReference type="InterPro" id="IPR001128">
    <property type="entry name" value="Cyt_P450"/>
</dbReference>
<keyword evidence="6 7" id="KW-0503">Monooxygenase</keyword>
<evidence type="ECO:0000256" key="5">
    <source>
        <dbReference type="ARBA" id="ARBA00023004"/>
    </source>
</evidence>
<keyword evidence="5 7" id="KW-0408">Iron</keyword>
<evidence type="ECO:0000256" key="1">
    <source>
        <dbReference type="ARBA" id="ARBA00010617"/>
    </source>
</evidence>
<evidence type="ECO:0000256" key="4">
    <source>
        <dbReference type="ARBA" id="ARBA00023002"/>
    </source>
</evidence>
<evidence type="ECO:0000313" key="9">
    <source>
        <dbReference type="Proteomes" id="UP000533598"/>
    </source>
</evidence>
<evidence type="ECO:0000256" key="3">
    <source>
        <dbReference type="ARBA" id="ARBA00022723"/>
    </source>
</evidence>
<dbReference type="GO" id="GO:0020037">
    <property type="term" value="F:heme binding"/>
    <property type="evidence" value="ECO:0007669"/>
    <property type="project" value="InterPro"/>
</dbReference>
<dbReference type="Gene3D" id="1.10.630.10">
    <property type="entry name" value="Cytochrome P450"/>
    <property type="match status" value="1"/>
</dbReference>
<evidence type="ECO:0000256" key="2">
    <source>
        <dbReference type="ARBA" id="ARBA00022617"/>
    </source>
</evidence>
<keyword evidence="9" id="KW-1185">Reference proteome</keyword>
<dbReference type="GO" id="GO:0016705">
    <property type="term" value="F:oxidoreductase activity, acting on paired donors, with incorporation or reduction of molecular oxygen"/>
    <property type="evidence" value="ECO:0007669"/>
    <property type="project" value="InterPro"/>
</dbReference>
<comment type="caution">
    <text evidence="8">The sequence shown here is derived from an EMBL/GenBank/DDBJ whole genome shotgun (WGS) entry which is preliminary data.</text>
</comment>
<dbReference type="CDD" id="cd11029">
    <property type="entry name" value="CYP107-like"/>
    <property type="match status" value="1"/>
</dbReference>
<dbReference type="Pfam" id="PF00067">
    <property type="entry name" value="p450"/>
    <property type="match status" value="1"/>
</dbReference>
<dbReference type="InterPro" id="IPR036396">
    <property type="entry name" value="Cyt_P450_sf"/>
</dbReference>
<proteinExistence type="inferred from homology"/>
<evidence type="ECO:0000256" key="6">
    <source>
        <dbReference type="ARBA" id="ARBA00023033"/>
    </source>
</evidence>
<comment type="similarity">
    <text evidence="1 7">Belongs to the cytochrome P450 family.</text>
</comment>
<keyword evidence="4 7" id="KW-0560">Oxidoreductase</keyword>
<organism evidence="8 9">
    <name type="scientific">Crossiella cryophila</name>
    <dbReference type="NCBI Taxonomy" id="43355"/>
    <lineage>
        <taxon>Bacteria</taxon>
        <taxon>Bacillati</taxon>
        <taxon>Actinomycetota</taxon>
        <taxon>Actinomycetes</taxon>
        <taxon>Pseudonocardiales</taxon>
        <taxon>Pseudonocardiaceae</taxon>
        <taxon>Crossiella</taxon>
    </lineage>
</organism>
<gene>
    <name evidence="8" type="ORF">HNR67_006105</name>
</gene>
<name>A0A7W7FW79_9PSEU</name>
<dbReference type="AlphaFoldDB" id="A0A7W7FW79"/>
<sequence length="398" mass="43774">MTPQVEPLDSDFLQDPYAVYRRLRQRGPVHRVEIWGGVPAWLVTRYAEARELLADPRLAKDHLRAERLFPPGFAGGARSGWNANMLHTDPPDHTRLRRLVNKAFAARAVQHLRPRIEQVTDELLDTLDPTGPVDLIQSFALPLPIRIIGLLLGVPESDHERFTEWSEPFIDSRASFRRGSAERELAEYLPRLLAAKRANPEPDLLSELAAASADGDRLTEAELLTMTFLLILAGYETTVNLIGNGAHALLTNPARLAELQARPELLPAAVEEFLRIASPVNIATTRFTTEPVRIGEVEIPAGEFVLIGLLAANHDEVQFTGPDELDFTRAVNAHLAFGHGIHYCVGAPLARLEGEVALGRLLARFPGIALDADAPTPGRRQSTLMHGLTALPVRLTAA</sequence>
<dbReference type="RefSeq" id="WP_185005669.1">
    <property type="nucleotide sequence ID" value="NZ_BAAAUI010000017.1"/>
</dbReference>
<dbReference type="PANTHER" id="PTHR46696">
    <property type="entry name" value="P450, PUTATIVE (EUROFUNG)-RELATED"/>
    <property type="match status" value="1"/>
</dbReference>
<dbReference type="InterPro" id="IPR017972">
    <property type="entry name" value="Cyt_P450_CS"/>
</dbReference>
<reference evidence="8 9" key="1">
    <citation type="submission" date="2020-08" db="EMBL/GenBank/DDBJ databases">
        <title>Sequencing the genomes of 1000 actinobacteria strains.</title>
        <authorList>
            <person name="Klenk H.-P."/>
        </authorList>
    </citation>
    <scope>NUCLEOTIDE SEQUENCE [LARGE SCALE GENOMIC DNA]</scope>
    <source>
        <strain evidence="8 9">DSM 44230</strain>
    </source>
</reference>